<dbReference type="Proteomes" id="UP000002195">
    <property type="component" value="Unassembled WGS sequence"/>
</dbReference>
<comment type="similarity">
    <text evidence="2">Belongs to the cyclin family.</text>
</comment>
<feature type="compositionally biased region" description="Pro residues" evidence="3">
    <location>
        <begin position="279"/>
        <end position="290"/>
    </location>
</feature>
<feature type="compositionally biased region" description="Low complexity" evidence="3">
    <location>
        <begin position="257"/>
        <end position="278"/>
    </location>
</feature>
<keyword evidence="1 2" id="KW-0195">Cyclin</keyword>
<dbReference type="RefSeq" id="XP_637571.1">
    <property type="nucleotide sequence ID" value="XM_632479.1"/>
</dbReference>
<keyword evidence="7" id="KW-1185">Reference proteome</keyword>
<dbReference type="AlphaFoldDB" id="Q54LJ0"/>
<dbReference type="SMR" id="Q54LJ0"/>
<dbReference type="GO" id="GO:0005634">
    <property type="term" value="C:nucleus"/>
    <property type="evidence" value="ECO:0000318"/>
    <property type="project" value="GO_Central"/>
</dbReference>
<dbReference type="InterPro" id="IPR036915">
    <property type="entry name" value="Cyclin-like_sf"/>
</dbReference>
<dbReference type="KEGG" id="ddi:DDB_G0286617"/>
<dbReference type="FunFam" id="1.10.472.10:FF:000394">
    <property type="entry name" value="Uncharacterized protein"/>
    <property type="match status" value="1"/>
</dbReference>
<dbReference type="GO" id="GO:0045944">
    <property type="term" value="P:positive regulation of transcription by RNA polymerase II"/>
    <property type="evidence" value="ECO:0000318"/>
    <property type="project" value="GO_Central"/>
</dbReference>
<dbReference type="InterPro" id="IPR006671">
    <property type="entry name" value="Cyclin_N"/>
</dbReference>
<gene>
    <name evidence="6" type="primary">cycK</name>
    <name evidence="6" type="ORF">DDB_G0286617</name>
</gene>
<evidence type="ECO:0000313" key="7">
    <source>
        <dbReference type="Proteomes" id="UP000002195"/>
    </source>
</evidence>
<dbReference type="SMART" id="SM00385">
    <property type="entry name" value="CYCLIN"/>
    <property type="match status" value="2"/>
</dbReference>
<dbReference type="PANTHER" id="PTHR10026">
    <property type="entry name" value="CYCLIN"/>
    <property type="match status" value="1"/>
</dbReference>
<dbReference type="GeneID" id="8625711"/>
<accession>Q54LJ0</accession>
<comment type="caution">
    <text evidence="6">The sequence shown here is derived from an EMBL/GenBank/DDBJ whole genome shotgun (WGS) entry which is preliminary data.</text>
</comment>
<dbReference type="PhylomeDB" id="Q54LJ0"/>
<feature type="region of interest" description="Disordered" evidence="3">
    <location>
        <begin position="255"/>
        <end position="405"/>
    </location>
</feature>
<dbReference type="FunFam" id="1.10.472.10:FF:000104">
    <property type="entry name" value="cyclin-T1-3 isoform X1"/>
    <property type="match status" value="1"/>
</dbReference>
<dbReference type="InterPro" id="IPR013763">
    <property type="entry name" value="Cyclin-like_dom"/>
</dbReference>
<evidence type="ECO:0000313" key="6">
    <source>
        <dbReference type="EMBL" id="EAL64064.1"/>
    </source>
</evidence>
<feature type="compositionally biased region" description="Low complexity" evidence="3">
    <location>
        <begin position="291"/>
        <end position="326"/>
    </location>
</feature>
<dbReference type="PRO" id="PR:Q54LJ0"/>
<sequence>MNYKSNSHWFFSKEQVLKHYSLGIELKLEVAYRRASAAFIQDVGIKLKMPQLTIATAISYFHRFFIRHQLKDHDRFVCINIDSPVVATACLFLAGKVEETPRKLDDVIKVSYMIKNKKKDGDKMVAISQQEHNNLKNKILQNEHLILTTIAFELAVEHPYKYLLEYMKSIQGSKNLCQVAWNFVNDSLRTSLCLHYPPDLISYASIYLATRFLNYQLITENKKEWWEMLGIKFEVLEDISKQILDLYEANPLQQTATIPSSSSSTPTSTSTTTSTSSPSPNPSQPQPLPPQQNENSNNSNNSNNNTTTTSTSTSSNTITTTSTSSSANEKQPSLNESGDINKTPNKSLSATTANSISHHISPTSSKPSNRNSDHRYSPYKSTHHSNSNKRSLSRSPSPNRASVSN</sequence>
<dbReference type="GO" id="GO:0061575">
    <property type="term" value="F:cyclin-dependent protein serine/threonine kinase activator activity"/>
    <property type="evidence" value="ECO:0000318"/>
    <property type="project" value="GO_Central"/>
</dbReference>
<dbReference type="GO" id="GO:0032786">
    <property type="term" value="P:positive regulation of DNA-templated transcription, elongation"/>
    <property type="evidence" value="ECO:0000318"/>
    <property type="project" value="GO_Central"/>
</dbReference>
<dbReference type="VEuPathDB" id="AmoebaDB:DDB_G0286617"/>
<dbReference type="PaxDb" id="44689-DDB0231777"/>
<dbReference type="PIRSF" id="PIRSF036580">
    <property type="entry name" value="Cyclin_L"/>
    <property type="match status" value="1"/>
</dbReference>
<reference evidence="6 7" key="1">
    <citation type="journal article" date="2005" name="Nature">
        <title>The genome of the social amoeba Dictyostelium discoideum.</title>
        <authorList>
            <consortium name="The Dictyostelium discoideum Sequencing Consortium"/>
            <person name="Eichinger L."/>
            <person name="Pachebat J.A."/>
            <person name="Glockner G."/>
            <person name="Rajandream M.A."/>
            <person name="Sucgang R."/>
            <person name="Berriman M."/>
            <person name="Song J."/>
            <person name="Olsen R."/>
            <person name="Szafranski K."/>
            <person name="Xu Q."/>
            <person name="Tunggal B."/>
            <person name="Kummerfeld S."/>
            <person name="Madera M."/>
            <person name="Konfortov B.A."/>
            <person name="Rivero F."/>
            <person name="Bankier A.T."/>
            <person name="Lehmann R."/>
            <person name="Hamlin N."/>
            <person name="Davies R."/>
            <person name="Gaudet P."/>
            <person name="Fey P."/>
            <person name="Pilcher K."/>
            <person name="Chen G."/>
            <person name="Saunders D."/>
            <person name="Sodergren E."/>
            <person name="Davis P."/>
            <person name="Kerhornou A."/>
            <person name="Nie X."/>
            <person name="Hall N."/>
            <person name="Anjard C."/>
            <person name="Hemphill L."/>
            <person name="Bason N."/>
            <person name="Farbrother P."/>
            <person name="Desany B."/>
            <person name="Just E."/>
            <person name="Morio T."/>
            <person name="Rost R."/>
            <person name="Churcher C."/>
            <person name="Cooper J."/>
            <person name="Haydock S."/>
            <person name="van Driessche N."/>
            <person name="Cronin A."/>
            <person name="Goodhead I."/>
            <person name="Muzny D."/>
            <person name="Mourier T."/>
            <person name="Pain A."/>
            <person name="Lu M."/>
            <person name="Harper D."/>
            <person name="Lindsay R."/>
            <person name="Hauser H."/>
            <person name="James K."/>
            <person name="Quiles M."/>
            <person name="Madan Babu M."/>
            <person name="Saito T."/>
            <person name="Buchrieser C."/>
            <person name="Wardroper A."/>
            <person name="Felder M."/>
            <person name="Thangavelu M."/>
            <person name="Johnson D."/>
            <person name="Knights A."/>
            <person name="Loulseged H."/>
            <person name="Mungall K."/>
            <person name="Oliver K."/>
            <person name="Price C."/>
            <person name="Quail M.A."/>
            <person name="Urushihara H."/>
            <person name="Hernandez J."/>
            <person name="Rabbinowitsch E."/>
            <person name="Steffen D."/>
            <person name="Sanders M."/>
            <person name="Ma J."/>
            <person name="Kohara Y."/>
            <person name="Sharp S."/>
            <person name="Simmonds M."/>
            <person name="Spiegler S."/>
            <person name="Tivey A."/>
            <person name="Sugano S."/>
            <person name="White B."/>
            <person name="Walker D."/>
            <person name="Woodward J."/>
            <person name="Winckler T."/>
            <person name="Tanaka Y."/>
            <person name="Shaulsky G."/>
            <person name="Schleicher M."/>
            <person name="Weinstock G."/>
            <person name="Rosenthal A."/>
            <person name="Cox E.C."/>
            <person name="Chisholm R.L."/>
            <person name="Gibbs R."/>
            <person name="Loomis W.F."/>
            <person name="Platzer M."/>
            <person name="Kay R.R."/>
            <person name="Williams J."/>
            <person name="Dear P.H."/>
            <person name="Noegel A.A."/>
            <person name="Barrell B."/>
            <person name="Kuspa A."/>
        </authorList>
    </citation>
    <scope>NUCLEOTIDE SEQUENCE [LARGE SCALE GENOMIC DNA]</scope>
    <source>
        <strain evidence="6 7">AX4</strain>
    </source>
</reference>
<feature type="domain" description="Cyclin-like" evidence="4">
    <location>
        <begin position="161"/>
        <end position="245"/>
    </location>
</feature>
<dbReference type="EMBL" id="AAFI02000089">
    <property type="protein sequence ID" value="EAL64064.1"/>
    <property type="molecule type" value="Genomic_DNA"/>
</dbReference>
<dbReference type="InterPro" id="IPR004367">
    <property type="entry name" value="Cyclin_C-dom"/>
</dbReference>
<dbReference type="SMART" id="SM01332">
    <property type="entry name" value="Cyclin_C"/>
    <property type="match status" value="1"/>
</dbReference>
<dbReference type="Reactome" id="R-DDI-9018519">
    <property type="pathway name" value="Estrogen-dependent gene expression"/>
</dbReference>
<dbReference type="dictyBase" id="DDB_G0286617">
    <property type="gene designation" value="cycK"/>
</dbReference>
<name>Q54LJ0_DICDI</name>
<evidence type="ECO:0000259" key="5">
    <source>
        <dbReference type="SMART" id="SM01332"/>
    </source>
</evidence>
<dbReference type="Gene3D" id="1.10.472.10">
    <property type="entry name" value="Cyclin-like"/>
    <property type="match status" value="2"/>
</dbReference>
<feature type="compositionally biased region" description="Polar residues" evidence="3">
    <location>
        <begin position="327"/>
        <end position="370"/>
    </location>
</feature>
<evidence type="ECO:0000256" key="1">
    <source>
        <dbReference type="ARBA" id="ARBA00023127"/>
    </source>
</evidence>
<evidence type="ECO:0000259" key="4">
    <source>
        <dbReference type="SMART" id="SM00385"/>
    </source>
</evidence>
<dbReference type="HOGENOM" id="CLU_680481_0_0_1"/>
<protein>
    <submittedName>
        <fullName evidence="6">Uncharacterized protein</fullName>
    </submittedName>
</protein>
<dbReference type="eggNOG" id="KOG0834">
    <property type="taxonomic scope" value="Eukaryota"/>
</dbReference>
<evidence type="ECO:0000256" key="3">
    <source>
        <dbReference type="SAM" id="MobiDB-lite"/>
    </source>
</evidence>
<dbReference type="OMA" id="LCENCEI"/>
<dbReference type="Reactome" id="R-DDI-6807505">
    <property type="pathway name" value="RNA polymerase II transcribes snRNA genes"/>
</dbReference>
<proteinExistence type="inferred from homology"/>
<dbReference type="InterPro" id="IPR043198">
    <property type="entry name" value="Cyclin/Ssn8"/>
</dbReference>
<evidence type="ECO:0000256" key="2">
    <source>
        <dbReference type="RuleBase" id="RU000383"/>
    </source>
</evidence>
<dbReference type="GO" id="GO:0008024">
    <property type="term" value="C:cyclin/CDK positive transcription elongation factor complex"/>
    <property type="evidence" value="ECO:0000318"/>
    <property type="project" value="GO_Central"/>
</dbReference>
<feature type="compositionally biased region" description="Polar residues" evidence="3">
    <location>
        <begin position="388"/>
        <end position="405"/>
    </location>
</feature>
<dbReference type="Pfam" id="PF00134">
    <property type="entry name" value="Cyclin_N"/>
    <property type="match status" value="1"/>
</dbReference>
<dbReference type="Reactome" id="R-DDI-6796648">
    <property type="pathway name" value="TP53 Regulates Transcription of DNA Repair Genes"/>
</dbReference>
<dbReference type="Pfam" id="PF21797">
    <property type="entry name" value="CycT2-like_C"/>
    <property type="match status" value="1"/>
</dbReference>
<feature type="domain" description="Cyclin C-terminal" evidence="5">
    <location>
        <begin position="157"/>
        <end position="276"/>
    </location>
</feature>
<feature type="domain" description="Cyclin-like" evidence="4">
    <location>
        <begin position="38"/>
        <end position="141"/>
    </location>
</feature>
<organism evidence="6 7">
    <name type="scientific">Dictyostelium discoideum</name>
    <name type="common">Social amoeba</name>
    <dbReference type="NCBI Taxonomy" id="44689"/>
    <lineage>
        <taxon>Eukaryota</taxon>
        <taxon>Amoebozoa</taxon>
        <taxon>Evosea</taxon>
        <taxon>Eumycetozoa</taxon>
        <taxon>Dictyostelia</taxon>
        <taxon>Dictyosteliales</taxon>
        <taxon>Dictyosteliaceae</taxon>
        <taxon>Dictyostelium</taxon>
    </lineage>
</organism>
<dbReference type="InParanoid" id="Q54LJ0"/>
<dbReference type="Reactome" id="R-DDI-674695">
    <property type="pathway name" value="RNA Polymerase II Pre-transcription Events"/>
</dbReference>
<dbReference type="FunCoup" id="Q54LJ0">
    <property type="interactions" value="276"/>
</dbReference>
<dbReference type="STRING" id="44689.Q54LJ0"/>
<dbReference type="SUPFAM" id="SSF47954">
    <property type="entry name" value="Cyclin-like"/>
    <property type="match status" value="2"/>
</dbReference>